<evidence type="ECO:0000313" key="4">
    <source>
        <dbReference type="EMBL" id="MBE5920064.1"/>
    </source>
</evidence>
<keyword evidence="2" id="KW-1133">Transmembrane helix</keyword>
<feature type="compositionally biased region" description="Acidic residues" evidence="1">
    <location>
        <begin position="670"/>
        <end position="691"/>
    </location>
</feature>
<evidence type="ECO:0000256" key="3">
    <source>
        <dbReference type="SAM" id="SignalP"/>
    </source>
</evidence>
<dbReference type="AlphaFoldDB" id="A0A927U856"/>
<comment type="caution">
    <text evidence="4">The sequence shown here is derived from an EMBL/GenBank/DDBJ whole genome shotgun (WGS) entry which is preliminary data.</text>
</comment>
<feature type="region of interest" description="Disordered" evidence="1">
    <location>
        <begin position="649"/>
        <end position="707"/>
    </location>
</feature>
<keyword evidence="2" id="KW-0472">Membrane</keyword>
<organism evidence="4 5">
    <name type="scientific">Pseudobutyrivibrio ruminis</name>
    <dbReference type="NCBI Taxonomy" id="46206"/>
    <lineage>
        <taxon>Bacteria</taxon>
        <taxon>Bacillati</taxon>
        <taxon>Bacillota</taxon>
        <taxon>Clostridia</taxon>
        <taxon>Lachnospirales</taxon>
        <taxon>Lachnospiraceae</taxon>
        <taxon>Pseudobutyrivibrio</taxon>
    </lineage>
</organism>
<accession>A0A927U856</accession>
<dbReference type="EMBL" id="SVER01000023">
    <property type="protein sequence ID" value="MBE5920064.1"/>
    <property type="molecule type" value="Genomic_DNA"/>
</dbReference>
<feature type="chain" id="PRO_5038648107" evidence="3">
    <location>
        <begin position="29"/>
        <end position="738"/>
    </location>
</feature>
<evidence type="ECO:0000256" key="1">
    <source>
        <dbReference type="SAM" id="MobiDB-lite"/>
    </source>
</evidence>
<evidence type="ECO:0000313" key="5">
    <source>
        <dbReference type="Proteomes" id="UP000766246"/>
    </source>
</evidence>
<feature type="region of interest" description="Disordered" evidence="1">
    <location>
        <begin position="88"/>
        <end position="113"/>
    </location>
</feature>
<reference evidence="4" key="1">
    <citation type="submission" date="2019-04" db="EMBL/GenBank/DDBJ databases">
        <title>Evolution of Biomass-Degrading Anaerobic Consortia Revealed by Metagenomics.</title>
        <authorList>
            <person name="Peng X."/>
        </authorList>
    </citation>
    <scope>NUCLEOTIDE SEQUENCE</scope>
    <source>
        <strain evidence="4">SIG311</strain>
    </source>
</reference>
<protein>
    <submittedName>
        <fullName evidence="4">Uncharacterized protein</fullName>
    </submittedName>
</protein>
<name>A0A927U856_9FIRM</name>
<feature type="transmembrane region" description="Helical" evidence="2">
    <location>
        <begin position="713"/>
        <end position="733"/>
    </location>
</feature>
<feature type="compositionally biased region" description="Polar residues" evidence="1">
    <location>
        <begin position="649"/>
        <end position="661"/>
    </location>
</feature>
<keyword evidence="2" id="KW-0812">Transmembrane</keyword>
<proteinExistence type="predicted"/>
<keyword evidence="3" id="KW-0732">Signal</keyword>
<dbReference type="Proteomes" id="UP000766246">
    <property type="component" value="Unassembled WGS sequence"/>
</dbReference>
<feature type="signal peptide" evidence="3">
    <location>
        <begin position="1"/>
        <end position="28"/>
    </location>
</feature>
<gene>
    <name evidence="4" type="ORF">E7272_09495</name>
</gene>
<evidence type="ECO:0000256" key="2">
    <source>
        <dbReference type="SAM" id="Phobius"/>
    </source>
</evidence>
<feature type="region of interest" description="Disordered" evidence="1">
    <location>
        <begin position="46"/>
        <end position="67"/>
    </location>
</feature>
<sequence length="738" mass="80659">MKKNCRFVAMVLASALVLPAVSPLSVLAENDATEVAGETTEEITANVESNTTEENSKEQNEEEEFLEPEIVSTENLETGNVIVAETKDELKQDTVEDSEEKNAQEEQKDQNEIDLDKYELMDARGDKDFNNDGISDLMTKLLCDGEILTKDGKKVFGEASYLDVQKSDDFDSDGLKNGEEVIVENDEYAVLLSDPTKVDSDEDGYNDFDEKSEDRMVYGINGGVVGSVRLVARHDESTKNPTHGHVYIVYTSYVDNLKLSIDDIYGYYVTNEAYREKLQDAAKAAATGEEGAEIVSWRSTVDEITEANAPQRAKATEDIYIVDAEHEPHTPASVTLNRGDYVSIGHYSVDAVATQQVYKDIVNGIYTPEVVDELMKLYSAATGANPDIEYVKAHLPEIAAVVIPKLPELINKSYNAITPGGVCFNREFYNQKFEFDQGPNEIIEHDITLDQTKKMSEFYAVESGKQYQVMPHNCTSVAADAWNTLFGFTTDENGNIVKTQYYVASAIRYLDYRADLPVIVKNSIRIMGKIGVDGYVGPKTYVTGKALEKYEKSTGAAPTTFTTLQMIGAIIKEKGKAIVPTPEVVPTPEIVPTPGVVVNPTVSGNKGNNTGSNMASVNQTETVIPMVQSTVTAQVTPVLATVPTVESTPNRIAAHSTSKSVAANDKEVVEDVEESSEDASLEETTVDDEEKDTVSIESEETPLSAEGASKASFPWPVLIAIAAAILCGIAVYARKRAK</sequence>